<organism evidence="1">
    <name type="scientific">Solanum chilense</name>
    <name type="common">Tomato</name>
    <name type="synonym">Lycopersicon chilense</name>
    <dbReference type="NCBI Taxonomy" id="4083"/>
    <lineage>
        <taxon>Eukaryota</taxon>
        <taxon>Viridiplantae</taxon>
        <taxon>Streptophyta</taxon>
        <taxon>Embryophyta</taxon>
        <taxon>Tracheophyta</taxon>
        <taxon>Spermatophyta</taxon>
        <taxon>Magnoliopsida</taxon>
        <taxon>eudicotyledons</taxon>
        <taxon>Gunneridae</taxon>
        <taxon>Pentapetalae</taxon>
        <taxon>asterids</taxon>
        <taxon>lamiids</taxon>
        <taxon>Solanales</taxon>
        <taxon>Solanaceae</taxon>
        <taxon>Solanoideae</taxon>
        <taxon>Solaneae</taxon>
        <taxon>Solanum</taxon>
        <taxon>Solanum subgen. Lycopersicon</taxon>
    </lineage>
</organism>
<accession>A0A6N2C640</accession>
<dbReference type="EMBL" id="RXGB01000500">
    <property type="protein sequence ID" value="TMX03087.1"/>
    <property type="molecule type" value="Genomic_DNA"/>
</dbReference>
<comment type="caution">
    <text evidence="1">The sequence shown here is derived from an EMBL/GenBank/DDBJ whole genome shotgun (WGS) entry which is preliminary data.</text>
</comment>
<sequence length="141" mass="15227">MSASFVSYTHHSTDIECCLPASCVAGIYRSVDVIQWQITSAKAFTYEHGMCISGKPHCHKDCNINQATSTLPIGGPICQGLCAKRYWSIAGSITQVLHAFDMACAHLESNAGHWNTTSSKVLHALSMACIGRATMASSYVR</sequence>
<gene>
    <name evidence="1" type="ORF">EJD97_018371</name>
</gene>
<evidence type="ECO:0000313" key="1">
    <source>
        <dbReference type="EMBL" id="TMX03087.1"/>
    </source>
</evidence>
<dbReference type="AlphaFoldDB" id="A0A6N2C640"/>
<name>A0A6N2C640_SOLCI</name>
<protein>
    <submittedName>
        <fullName evidence="1">Uncharacterized protein</fullName>
    </submittedName>
</protein>
<proteinExistence type="predicted"/>
<reference evidence="1" key="1">
    <citation type="submission" date="2019-05" db="EMBL/GenBank/DDBJ databases">
        <title>The de novo reference genome and transcriptome assemblies of the wild tomato species Solanum chilense.</title>
        <authorList>
            <person name="Stam R."/>
            <person name="Nosenko T."/>
            <person name="Hoerger A.C."/>
            <person name="Stephan W."/>
            <person name="Seidel M.A."/>
            <person name="Kuhn J.M.M."/>
            <person name="Haberer G."/>
            <person name="Tellier A."/>
        </authorList>
    </citation>
    <scope>NUCLEOTIDE SEQUENCE</scope>
    <source>
        <tissue evidence="1">Mature leaves</tissue>
    </source>
</reference>